<evidence type="ECO:0000256" key="1">
    <source>
        <dbReference type="SAM" id="MobiDB-lite"/>
    </source>
</evidence>
<sequence>MGRRKEANSEENGGEEDEKGRKLSVAERRTEQDSHGTERRGSDEAKRTADHLRKAENSTEGVEKEKETQPQAPKKKRVLNQSASEKLVDGGATPRESTNKAADAKQLSAGDLQPARVGPDKERVMDKVALRPSGVERRDGPQSNRETEGQRPSKGQQQSSGASSPSHPPRPPRPLSATQPSVARPFGGRQLNQAESKVLHSSFQVLDNTSSPRKLPTRSPAPLAVGTVGSAAGRKQVEASHSQQSLFSRQPLVAQSRTRLGQSQSQHPYSKPQASFLHTHSNTQSQLHPHSQNQMVSVQEAHRQAEGRAPFTLTFSRLYNLKGLKDKMSKLPAQSKRGSTSSPGQGHKSTS</sequence>
<feature type="compositionally biased region" description="Low complexity" evidence="1">
    <location>
        <begin position="152"/>
        <end position="165"/>
    </location>
</feature>
<gene>
    <name evidence="2" type="ORF">AKAME5_002071900</name>
</gene>
<feature type="compositionally biased region" description="Polar residues" evidence="1">
    <location>
        <begin position="336"/>
        <end position="351"/>
    </location>
</feature>
<keyword evidence="3" id="KW-1185">Reference proteome</keyword>
<accession>A0AAD3RID1</accession>
<organism evidence="2 3">
    <name type="scientific">Lates japonicus</name>
    <name type="common">Japanese lates</name>
    <dbReference type="NCBI Taxonomy" id="270547"/>
    <lineage>
        <taxon>Eukaryota</taxon>
        <taxon>Metazoa</taxon>
        <taxon>Chordata</taxon>
        <taxon>Craniata</taxon>
        <taxon>Vertebrata</taxon>
        <taxon>Euteleostomi</taxon>
        <taxon>Actinopterygii</taxon>
        <taxon>Neopterygii</taxon>
        <taxon>Teleostei</taxon>
        <taxon>Neoteleostei</taxon>
        <taxon>Acanthomorphata</taxon>
        <taxon>Carangaria</taxon>
        <taxon>Carangaria incertae sedis</taxon>
        <taxon>Centropomidae</taxon>
        <taxon>Lates</taxon>
    </lineage>
</organism>
<comment type="caution">
    <text evidence="2">The sequence shown here is derived from an EMBL/GenBank/DDBJ whole genome shotgun (WGS) entry which is preliminary data.</text>
</comment>
<feature type="compositionally biased region" description="Polar residues" evidence="1">
    <location>
        <begin position="239"/>
        <end position="293"/>
    </location>
</feature>
<dbReference type="AlphaFoldDB" id="A0AAD3RID1"/>
<evidence type="ECO:0000313" key="2">
    <source>
        <dbReference type="EMBL" id="GLD69406.1"/>
    </source>
</evidence>
<feature type="region of interest" description="Disordered" evidence="1">
    <location>
        <begin position="326"/>
        <end position="351"/>
    </location>
</feature>
<feature type="compositionally biased region" description="Polar residues" evidence="1">
    <location>
        <begin position="190"/>
        <end position="212"/>
    </location>
</feature>
<feature type="compositionally biased region" description="Basic and acidic residues" evidence="1">
    <location>
        <begin position="18"/>
        <end position="68"/>
    </location>
</feature>
<dbReference type="Proteomes" id="UP001279410">
    <property type="component" value="Unassembled WGS sequence"/>
</dbReference>
<protein>
    <submittedName>
        <fullName evidence="2">Uncharacterized protein</fullName>
    </submittedName>
</protein>
<proteinExistence type="predicted"/>
<feature type="region of interest" description="Disordered" evidence="1">
    <location>
        <begin position="1"/>
        <end position="293"/>
    </location>
</feature>
<name>A0AAD3RID1_LATJO</name>
<feature type="compositionally biased region" description="Basic and acidic residues" evidence="1">
    <location>
        <begin position="118"/>
        <end position="151"/>
    </location>
</feature>
<reference evidence="2" key="1">
    <citation type="submission" date="2022-08" db="EMBL/GenBank/DDBJ databases">
        <title>Genome sequencing of akame (Lates japonicus).</title>
        <authorList>
            <person name="Hashiguchi Y."/>
            <person name="Takahashi H."/>
        </authorList>
    </citation>
    <scope>NUCLEOTIDE SEQUENCE</scope>
    <source>
        <strain evidence="2">Kochi</strain>
    </source>
</reference>
<dbReference type="EMBL" id="BRZM01000221">
    <property type="protein sequence ID" value="GLD69406.1"/>
    <property type="molecule type" value="Genomic_DNA"/>
</dbReference>
<evidence type="ECO:0000313" key="3">
    <source>
        <dbReference type="Proteomes" id="UP001279410"/>
    </source>
</evidence>